<evidence type="ECO:0000256" key="4">
    <source>
        <dbReference type="ARBA" id="ARBA00022670"/>
    </source>
</evidence>
<dbReference type="SUPFAM" id="SSF63737">
    <property type="entry name" value="Leukotriene A4 hydrolase N-terminal domain"/>
    <property type="match status" value="1"/>
</dbReference>
<dbReference type="EMBL" id="BLLK01000038">
    <property type="protein sequence ID" value="GFH49452.1"/>
    <property type="molecule type" value="Genomic_DNA"/>
</dbReference>
<evidence type="ECO:0000313" key="14">
    <source>
        <dbReference type="EMBL" id="GFH49452.1"/>
    </source>
</evidence>
<evidence type="ECO:0000313" key="15">
    <source>
        <dbReference type="Proteomes" id="UP001054902"/>
    </source>
</evidence>
<evidence type="ECO:0000256" key="8">
    <source>
        <dbReference type="ARBA" id="ARBA00023049"/>
    </source>
</evidence>
<reference evidence="14 15" key="1">
    <citation type="journal article" date="2021" name="Sci. Rep.">
        <title>The genome of the diatom Chaetoceros tenuissimus carries an ancient integrated fragment of an extant virus.</title>
        <authorList>
            <person name="Hongo Y."/>
            <person name="Kimura K."/>
            <person name="Takaki Y."/>
            <person name="Yoshida Y."/>
            <person name="Baba S."/>
            <person name="Kobayashi G."/>
            <person name="Nagasaki K."/>
            <person name="Hano T."/>
            <person name="Tomaru Y."/>
        </authorList>
    </citation>
    <scope>NUCLEOTIDE SEQUENCE [LARGE SCALE GENOMIC DNA]</scope>
    <source>
        <strain evidence="14 15">NIES-3715</strain>
    </source>
</reference>
<dbReference type="AlphaFoldDB" id="A0AAD3CNW6"/>
<feature type="domain" description="Peptidase M1 membrane alanine aminopeptidase" evidence="10">
    <location>
        <begin position="288"/>
        <end position="502"/>
    </location>
</feature>
<dbReference type="InterPro" id="IPR012779">
    <property type="entry name" value="Peptidase_M1_pepN"/>
</dbReference>
<evidence type="ECO:0008006" key="16">
    <source>
        <dbReference type="Google" id="ProtNLM"/>
    </source>
</evidence>
<evidence type="ECO:0000256" key="2">
    <source>
        <dbReference type="ARBA" id="ARBA00010136"/>
    </source>
</evidence>
<dbReference type="GO" id="GO:0008270">
    <property type="term" value="F:zinc ion binding"/>
    <property type="evidence" value="ECO:0007669"/>
    <property type="project" value="InterPro"/>
</dbReference>
<feature type="region of interest" description="Disordered" evidence="9">
    <location>
        <begin position="943"/>
        <end position="977"/>
    </location>
</feature>
<dbReference type="Gene3D" id="1.25.50.10">
    <property type="entry name" value="Peptidase M1, alanyl aminopeptidase, C-terminal domain"/>
    <property type="match status" value="1"/>
</dbReference>
<dbReference type="FunFam" id="3.30.2010.30:FF:000002">
    <property type="entry name" value="Putative aminopeptidase N"/>
    <property type="match status" value="1"/>
</dbReference>
<dbReference type="Pfam" id="PF17432">
    <property type="entry name" value="DUF3458_C"/>
    <property type="match status" value="1"/>
</dbReference>
<dbReference type="Gene3D" id="2.60.40.1730">
    <property type="entry name" value="tricorn interacting facor f3 domain"/>
    <property type="match status" value="1"/>
</dbReference>
<dbReference type="PANTHER" id="PTHR46322">
    <property type="entry name" value="PUROMYCIN-SENSITIVE AMINOPEPTIDASE"/>
    <property type="match status" value="1"/>
</dbReference>
<feature type="domain" description="Peptidase M1 alanyl aminopeptidase C-terminal" evidence="12">
    <location>
        <begin position="614"/>
        <end position="941"/>
    </location>
</feature>
<dbReference type="InterPro" id="IPR035414">
    <property type="entry name" value="Peptidase_M1_pepN_Ig-like"/>
</dbReference>
<keyword evidence="7" id="KW-0862">Zinc</keyword>
<dbReference type="PANTHER" id="PTHR46322:SF1">
    <property type="entry name" value="PUROMYCIN-SENSITIVE AMINOPEPTIDASE"/>
    <property type="match status" value="1"/>
</dbReference>
<evidence type="ECO:0000256" key="7">
    <source>
        <dbReference type="ARBA" id="ARBA00022833"/>
    </source>
</evidence>
<keyword evidence="15" id="KW-1185">Reference proteome</keyword>
<dbReference type="Pfam" id="PF01433">
    <property type="entry name" value="Peptidase_M1"/>
    <property type="match status" value="1"/>
</dbReference>
<gene>
    <name evidence="14" type="ORF">CTEN210_05929</name>
</gene>
<keyword evidence="4" id="KW-0645">Protease</keyword>
<evidence type="ECO:0000256" key="5">
    <source>
        <dbReference type="ARBA" id="ARBA00022723"/>
    </source>
</evidence>
<keyword evidence="6" id="KW-0378">Hydrolase</keyword>
<feature type="domain" description="Peptidase M1 alanyl aminopeptidase Ig-like fold" evidence="11">
    <location>
        <begin position="512"/>
        <end position="599"/>
    </location>
</feature>
<dbReference type="CDD" id="cd09600">
    <property type="entry name" value="M1_APN"/>
    <property type="match status" value="1"/>
</dbReference>
<dbReference type="InterPro" id="IPR014782">
    <property type="entry name" value="Peptidase_M1_dom"/>
</dbReference>
<dbReference type="InterPro" id="IPR045357">
    <property type="entry name" value="Aminopeptidase_N-like_N"/>
</dbReference>
<dbReference type="NCBIfam" id="TIGR02414">
    <property type="entry name" value="pepN_proteo"/>
    <property type="match status" value="1"/>
</dbReference>
<evidence type="ECO:0000256" key="1">
    <source>
        <dbReference type="ARBA" id="ARBA00001947"/>
    </source>
</evidence>
<dbReference type="InterPro" id="IPR027268">
    <property type="entry name" value="Peptidase_M4/M1_CTD_sf"/>
</dbReference>
<dbReference type="Gene3D" id="3.30.2010.30">
    <property type="match status" value="1"/>
</dbReference>
<dbReference type="InterPro" id="IPR024601">
    <property type="entry name" value="Peptidase_M1_pepN_C"/>
</dbReference>
<dbReference type="PRINTS" id="PR00756">
    <property type="entry name" value="ALADIPTASE"/>
</dbReference>
<dbReference type="Pfam" id="PF11940">
    <property type="entry name" value="DUF3458"/>
    <property type="match status" value="1"/>
</dbReference>
<dbReference type="SUPFAM" id="SSF55486">
    <property type="entry name" value="Metalloproteases ('zincins'), catalytic domain"/>
    <property type="match status" value="1"/>
</dbReference>
<evidence type="ECO:0000256" key="9">
    <source>
        <dbReference type="SAM" id="MobiDB-lite"/>
    </source>
</evidence>
<accession>A0AAD3CNW6</accession>
<dbReference type="GO" id="GO:0006508">
    <property type="term" value="P:proteolysis"/>
    <property type="evidence" value="ECO:0007669"/>
    <property type="project" value="UniProtKB-KW"/>
</dbReference>
<evidence type="ECO:0000259" key="11">
    <source>
        <dbReference type="Pfam" id="PF11940"/>
    </source>
</evidence>
<sequence>MLFAFLVLDRLHNCHSFSHSRGITGRKRLIVAPLESSTLSATAAAQVKQQQTLYRKDYKEPAHWVTDVSLSFQFYKEKTLVKSKITIHANENHNLECDNLILNGDIELLNLISLSIGDHTLVPEKDYTLMNDKLMIESSSLYKDSARSELEIVIELDPRTNKNLQGLYYRDGMYCTHCEPTGFSKISFFPDRPDNCATFHRVYLEADKEMYPILLSNGNLIEQGVVSDDETRHYVIYQDPLPKPCYLFACVIAGNNYNRMSDVYTTKSGRHVNINLYWEKDQKLKMNFAINTIKNAMRWDEETYGLEYDADTYTVVAAEHYSIGAMENKGLNIFKTSLIATDPSCTTDVTYDVVEKTIAHEYFHNWSGNRVTVRDWFEFTLKEGLTVYRDQEFTSDIGLKVATRIESVKLLREKQFVEDAALTRQPIRPESYDGTEHSLDVIATSTTYHKGAEVFRMYKTILTKKGFRDGISLYMERHDGRGATCDDFHKAMADSNPDVDLSQFKLWYSKSGTPIVSYSKFQIDNKFQIDLSQQIPGNDETLLHIPVAIGLMDKTTGEEVVPTTVLNLKERSQTFVFEDLKGDVVPSILRDFSAPIILQPMANNEKLSESEEEEHLSFLAMYDTDGFNKWESMQTLLTRYIFSLVNGEDNQARKELILKAIGENLRDETFDPSSKARILSLPTELALTRDVKKDLDPVKLFQARKKAMNEIAVEFVEDFKSRYDELSPVIISTTDSDITSAPSRANRALRNVYLEYLCSLDEPEHVKMAGELALKHFDNAVCFNDQFLAFRYLASMSVHATEARTEMISKFYDLAKSNGNAQILNKWFQIQALNDDLSRVQALTQIPDFKANNAGNFRALITSFTLNSRSFHTENGYKFIGDIIRQMDKRSPILAVELANKFCKWPIYEKKYADLMKQELLKISMLKPISKSLQATVSRALPKDYGQSSGTTRGMGPAASKKAKKGKKKKAGKKGFS</sequence>
<name>A0AAD3CNW6_9STRA</name>
<comment type="cofactor">
    <cofactor evidence="1">
        <name>Zn(2+)</name>
        <dbReference type="ChEBI" id="CHEBI:29105"/>
    </cofactor>
</comment>
<evidence type="ECO:0000256" key="6">
    <source>
        <dbReference type="ARBA" id="ARBA00022801"/>
    </source>
</evidence>
<protein>
    <recommendedName>
        <fullName evidence="16">Aminopeptidase</fullName>
    </recommendedName>
</protein>
<evidence type="ECO:0000259" key="12">
    <source>
        <dbReference type="Pfam" id="PF17432"/>
    </source>
</evidence>
<proteinExistence type="inferred from homology"/>
<feature type="domain" description="Aminopeptidase N-like N-terminal" evidence="13">
    <location>
        <begin position="70"/>
        <end position="247"/>
    </location>
</feature>
<dbReference type="InterPro" id="IPR037144">
    <property type="entry name" value="Peptidase_M1_pepN_C_sf"/>
</dbReference>
<keyword evidence="5" id="KW-0479">Metal-binding</keyword>
<feature type="compositionally biased region" description="Basic residues" evidence="9">
    <location>
        <begin position="961"/>
        <end position="977"/>
    </location>
</feature>
<comment type="similarity">
    <text evidence="2">Belongs to the peptidase M1 family.</text>
</comment>
<dbReference type="Gene3D" id="1.10.390.10">
    <property type="entry name" value="Neutral Protease Domain 2"/>
    <property type="match status" value="1"/>
</dbReference>
<keyword evidence="3" id="KW-0031">Aminopeptidase</keyword>
<dbReference type="InterPro" id="IPR001930">
    <property type="entry name" value="Peptidase_M1"/>
</dbReference>
<dbReference type="InterPro" id="IPR038438">
    <property type="entry name" value="PepN_Ig-like_sf"/>
</dbReference>
<evidence type="ECO:0000259" key="10">
    <source>
        <dbReference type="Pfam" id="PF01433"/>
    </source>
</evidence>
<dbReference type="GO" id="GO:0004177">
    <property type="term" value="F:aminopeptidase activity"/>
    <property type="evidence" value="ECO:0007669"/>
    <property type="project" value="UniProtKB-KW"/>
</dbReference>
<keyword evidence="8" id="KW-0482">Metalloprotease</keyword>
<dbReference type="Pfam" id="PF17900">
    <property type="entry name" value="Peptidase_M1_N"/>
    <property type="match status" value="1"/>
</dbReference>
<dbReference type="Proteomes" id="UP001054902">
    <property type="component" value="Unassembled WGS sequence"/>
</dbReference>
<comment type="caution">
    <text evidence="14">The sequence shown here is derived from an EMBL/GenBank/DDBJ whole genome shotgun (WGS) entry which is preliminary data.</text>
</comment>
<evidence type="ECO:0000259" key="13">
    <source>
        <dbReference type="Pfam" id="PF17900"/>
    </source>
</evidence>
<dbReference type="Gene3D" id="2.60.40.1840">
    <property type="match status" value="1"/>
</dbReference>
<dbReference type="InterPro" id="IPR042097">
    <property type="entry name" value="Aminopeptidase_N-like_N_sf"/>
</dbReference>
<evidence type="ECO:0000256" key="3">
    <source>
        <dbReference type="ARBA" id="ARBA00022438"/>
    </source>
</evidence>
<organism evidence="14 15">
    <name type="scientific">Chaetoceros tenuissimus</name>
    <dbReference type="NCBI Taxonomy" id="426638"/>
    <lineage>
        <taxon>Eukaryota</taxon>
        <taxon>Sar</taxon>
        <taxon>Stramenopiles</taxon>
        <taxon>Ochrophyta</taxon>
        <taxon>Bacillariophyta</taxon>
        <taxon>Coscinodiscophyceae</taxon>
        <taxon>Chaetocerotophycidae</taxon>
        <taxon>Chaetocerotales</taxon>
        <taxon>Chaetocerotaceae</taxon>
        <taxon>Chaetoceros</taxon>
    </lineage>
</organism>
<dbReference type="GO" id="GO:0008237">
    <property type="term" value="F:metallopeptidase activity"/>
    <property type="evidence" value="ECO:0007669"/>
    <property type="project" value="UniProtKB-KW"/>
</dbReference>